<reference evidence="1" key="1">
    <citation type="journal article" date="2020" name="mSystems">
        <title>Genome- and Community-Level Interaction Insights into Carbon Utilization and Element Cycling Functions of Hydrothermarchaeota in Hydrothermal Sediment.</title>
        <authorList>
            <person name="Zhou Z."/>
            <person name="Liu Y."/>
            <person name="Xu W."/>
            <person name="Pan J."/>
            <person name="Luo Z.H."/>
            <person name="Li M."/>
        </authorList>
    </citation>
    <scope>NUCLEOTIDE SEQUENCE [LARGE SCALE GENOMIC DNA]</scope>
    <source>
        <strain evidence="1">SpSt-751</strain>
    </source>
</reference>
<dbReference type="AlphaFoldDB" id="A0A7C3WXT6"/>
<accession>A0A7C3WXT6</accession>
<proteinExistence type="predicted"/>
<gene>
    <name evidence="1" type="ORF">ENV35_04275</name>
</gene>
<organism evidence="1">
    <name type="scientific">Dictyoglomus turgidum</name>
    <dbReference type="NCBI Taxonomy" id="513050"/>
    <lineage>
        <taxon>Bacteria</taxon>
        <taxon>Pseudomonadati</taxon>
        <taxon>Dictyoglomota</taxon>
        <taxon>Dictyoglomia</taxon>
        <taxon>Dictyoglomales</taxon>
        <taxon>Dictyoglomaceae</taxon>
        <taxon>Dictyoglomus</taxon>
    </lineage>
</organism>
<evidence type="ECO:0000313" key="1">
    <source>
        <dbReference type="EMBL" id="HGB31074.1"/>
    </source>
</evidence>
<name>A0A7C3WXT6_9BACT</name>
<comment type="caution">
    <text evidence="1">The sequence shown here is derived from an EMBL/GenBank/DDBJ whole genome shotgun (WGS) entry which is preliminary data.</text>
</comment>
<sequence>MNSYNEYRYYGFTLKIGMDWEQPVPNPRNWDNLGIIFTKRRTGINEAERAVDDFDSIEDAEKWVYQNSAICLPLYKMEHGNTWFNTSGFGMSDPTGFDWGQIGWYYTTADRIKEEFQVKRITKRLKEKVARLMEREIRQFSNYASGNILEGLIMDGDECLHQCFYYNDESVEEILEDLKREVDRFGGVQIPFEFYPKLEVVKEL</sequence>
<protein>
    <submittedName>
        <fullName evidence="1">Uncharacterized protein</fullName>
    </submittedName>
</protein>
<dbReference type="EMBL" id="DTGA01000097">
    <property type="protein sequence ID" value="HGB31074.1"/>
    <property type="molecule type" value="Genomic_DNA"/>
</dbReference>